<reference evidence="2" key="1">
    <citation type="journal article" date="2022" name="bioRxiv">
        <title>Sequencing and chromosome-scale assembly of the giantPleurodeles waltlgenome.</title>
        <authorList>
            <person name="Brown T."/>
            <person name="Elewa A."/>
            <person name="Iarovenko S."/>
            <person name="Subramanian E."/>
            <person name="Araus A.J."/>
            <person name="Petzold A."/>
            <person name="Susuki M."/>
            <person name="Suzuki K.-i.T."/>
            <person name="Hayashi T."/>
            <person name="Toyoda A."/>
            <person name="Oliveira C."/>
            <person name="Osipova E."/>
            <person name="Leigh N.D."/>
            <person name="Simon A."/>
            <person name="Yun M.H."/>
        </authorList>
    </citation>
    <scope>NUCLEOTIDE SEQUENCE</scope>
    <source>
        <strain evidence="2">20211129_DDA</strain>
        <tissue evidence="2">Liver</tissue>
    </source>
</reference>
<name>A0AAV7VTI7_PLEWA</name>
<feature type="compositionally biased region" description="Basic and acidic residues" evidence="1">
    <location>
        <begin position="139"/>
        <end position="150"/>
    </location>
</feature>
<dbReference type="AlphaFoldDB" id="A0AAV7VTI7"/>
<organism evidence="2 3">
    <name type="scientific">Pleurodeles waltl</name>
    <name type="common">Iberian ribbed newt</name>
    <dbReference type="NCBI Taxonomy" id="8319"/>
    <lineage>
        <taxon>Eukaryota</taxon>
        <taxon>Metazoa</taxon>
        <taxon>Chordata</taxon>
        <taxon>Craniata</taxon>
        <taxon>Vertebrata</taxon>
        <taxon>Euteleostomi</taxon>
        <taxon>Amphibia</taxon>
        <taxon>Batrachia</taxon>
        <taxon>Caudata</taxon>
        <taxon>Salamandroidea</taxon>
        <taxon>Salamandridae</taxon>
        <taxon>Pleurodelinae</taxon>
        <taxon>Pleurodeles</taxon>
    </lineage>
</organism>
<dbReference type="Proteomes" id="UP001066276">
    <property type="component" value="Chromosome 1_2"/>
</dbReference>
<protein>
    <submittedName>
        <fullName evidence="2">Uncharacterized protein</fullName>
    </submittedName>
</protein>
<evidence type="ECO:0000313" key="2">
    <source>
        <dbReference type="EMBL" id="KAJ1205023.1"/>
    </source>
</evidence>
<comment type="caution">
    <text evidence="2">The sequence shown here is derived from an EMBL/GenBank/DDBJ whole genome shotgun (WGS) entry which is preliminary data.</text>
</comment>
<gene>
    <name evidence="2" type="ORF">NDU88_000458</name>
</gene>
<dbReference type="EMBL" id="JANPWB010000002">
    <property type="protein sequence ID" value="KAJ1205023.1"/>
    <property type="molecule type" value="Genomic_DNA"/>
</dbReference>
<evidence type="ECO:0000313" key="3">
    <source>
        <dbReference type="Proteomes" id="UP001066276"/>
    </source>
</evidence>
<evidence type="ECO:0000256" key="1">
    <source>
        <dbReference type="SAM" id="MobiDB-lite"/>
    </source>
</evidence>
<proteinExistence type="predicted"/>
<feature type="region of interest" description="Disordered" evidence="1">
    <location>
        <begin position="23"/>
        <end position="108"/>
    </location>
</feature>
<keyword evidence="3" id="KW-1185">Reference proteome</keyword>
<sequence>MEIAEANGELDIEEIIKAARKVATTRSKDWILKQIKGAGSDKKKTSDERDDSRTTDTTQGSEEPPPEAKKQQRNTSRGAKKGDKREAGEPTEAATPGPSKKAKTSNGEQISIIVQECLKSMTPLWFVKPGGGGGQEAKGPGDPESREGPPPRRSKGKSSLTTRAEATPERSLSPDSGGEETAP</sequence>
<feature type="region of interest" description="Disordered" evidence="1">
    <location>
        <begin position="124"/>
        <end position="183"/>
    </location>
</feature>
<accession>A0AAV7VTI7</accession>
<feature type="compositionally biased region" description="Basic and acidic residues" evidence="1">
    <location>
        <begin position="39"/>
        <end position="54"/>
    </location>
</feature>